<sequence length="298" mass="32327">MMTLQYNPAERGVEGLVVACVQMEPHVGSKHDNVAQCIRHIEAAAHHGASLVVLPELANSGYVFSDRDEAFALAEPLPEGETAQLLAETTQRLGIHVVMGIAERSGNQLYNSAILTGPAGHIGVYRKLHLWNNEHRFFEPGDRGVPVFDTPLGRIAIAICYDGWFPETYRLAAMQGADIVCVPTNWVPMPAQPDDRPAMATTLTMAAAHSNGVVIACANRIGMERGQPFVGQSLIVGGNGWPVAGPASVDREEILYAAIDLTRTRSERTLNAFNHVLSDRRADVYDPMLGTGWPPSRA</sequence>
<dbReference type="Pfam" id="PF00795">
    <property type="entry name" value="CN_hydrolase"/>
    <property type="match status" value="1"/>
</dbReference>
<dbReference type="PANTHER" id="PTHR43674">
    <property type="entry name" value="NITRILASE C965.09-RELATED"/>
    <property type="match status" value="1"/>
</dbReference>
<dbReference type="PANTHER" id="PTHR43674:SF2">
    <property type="entry name" value="BETA-UREIDOPROPIONASE"/>
    <property type="match status" value="1"/>
</dbReference>
<dbReference type="InterPro" id="IPR003010">
    <property type="entry name" value="C-N_Hydrolase"/>
</dbReference>
<organism evidence="3 4">
    <name type="scientific">Paraburkholderia nemoris</name>
    <dbReference type="NCBI Taxonomy" id="2793076"/>
    <lineage>
        <taxon>Bacteria</taxon>
        <taxon>Pseudomonadati</taxon>
        <taxon>Pseudomonadota</taxon>
        <taxon>Betaproteobacteria</taxon>
        <taxon>Burkholderiales</taxon>
        <taxon>Burkholderiaceae</taxon>
        <taxon>Paraburkholderia</taxon>
    </lineage>
</organism>
<keyword evidence="4" id="KW-1185">Reference proteome</keyword>
<dbReference type="InterPro" id="IPR036526">
    <property type="entry name" value="C-N_Hydrolase_sf"/>
</dbReference>
<dbReference type="RefSeq" id="WP_200658108.1">
    <property type="nucleotide sequence ID" value="NZ_CAJNBH010000001.1"/>
</dbReference>
<dbReference type="GO" id="GO:0047417">
    <property type="term" value="F:N-carbamoyl-D-amino acid hydrolase activity"/>
    <property type="evidence" value="ECO:0007669"/>
    <property type="project" value="UniProtKB-EC"/>
</dbReference>
<name>A0ABN7KHQ5_9BURK</name>
<protein>
    <submittedName>
        <fullName evidence="3">N-carbamoyl-D-amino acid hydrolase</fullName>
        <ecNumber evidence="3">3.5.1.77</ecNumber>
    </submittedName>
</protein>
<evidence type="ECO:0000259" key="2">
    <source>
        <dbReference type="PROSITE" id="PS50263"/>
    </source>
</evidence>
<evidence type="ECO:0000313" key="4">
    <source>
        <dbReference type="Proteomes" id="UP000673821"/>
    </source>
</evidence>
<dbReference type="EC" id="3.5.1.77" evidence="3"/>
<dbReference type="CDD" id="cd07580">
    <property type="entry name" value="nitrilase_2"/>
    <property type="match status" value="1"/>
</dbReference>
<dbReference type="SUPFAM" id="SSF56317">
    <property type="entry name" value="Carbon-nitrogen hydrolase"/>
    <property type="match status" value="1"/>
</dbReference>
<reference evidence="3 4" key="1">
    <citation type="submission" date="2021-02" db="EMBL/GenBank/DDBJ databases">
        <authorList>
            <person name="Vanwijnsberghe S."/>
        </authorList>
    </citation>
    <scope>NUCLEOTIDE SEQUENCE [LARGE SCALE GENOMIC DNA]</scope>
    <source>
        <strain evidence="3 4">R-69776</strain>
    </source>
</reference>
<feature type="domain" description="CN hydrolase" evidence="2">
    <location>
        <begin position="16"/>
        <end position="261"/>
    </location>
</feature>
<dbReference type="PROSITE" id="PS50263">
    <property type="entry name" value="CN_HYDROLASE"/>
    <property type="match status" value="1"/>
</dbReference>
<keyword evidence="1 3" id="KW-0378">Hydrolase</keyword>
<dbReference type="Gene3D" id="3.60.110.10">
    <property type="entry name" value="Carbon-nitrogen hydrolase"/>
    <property type="match status" value="1"/>
</dbReference>
<gene>
    <name evidence="3" type="ORF">R69776_00382</name>
</gene>
<evidence type="ECO:0000313" key="3">
    <source>
        <dbReference type="EMBL" id="CAE6693966.1"/>
    </source>
</evidence>
<dbReference type="Proteomes" id="UP000673821">
    <property type="component" value="Unassembled WGS sequence"/>
</dbReference>
<proteinExistence type="predicted"/>
<dbReference type="EMBL" id="CAJNBH010000001">
    <property type="protein sequence ID" value="CAE6693966.1"/>
    <property type="molecule type" value="Genomic_DNA"/>
</dbReference>
<comment type="caution">
    <text evidence="3">The sequence shown here is derived from an EMBL/GenBank/DDBJ whole genome shotgun (WGS) entry which is preliminary data.</text>
</comment>
<accession>A0ABN7KHQ5</accession>
<evidence type="ECO:0000256" key="1">
    <source>
        <dbReference type="ARBA" id="ARBA00022801"/>
    </source>
</evidence>
<dbReference type="InterPro" id="IPR050345">
    <property type="entry name" value="Aliph_Amidase/BUP"/>
</dbReference>